<evidence type="ECO:0000313" key="7">
    <source>
        <dbReference type="Proteomes" id="UP000094784"/>
    </source>
</evidence>
<feature type="domain" description="ABC transporter" evidence="5">
    <location>
        <begin position="6"/>
        <end position="255"/>
    </location>
</feature>
<evidence type="ECO:0000256" key="2">
    <source>
        <dbReference type="ARBA" id="ARBA00022448"/>
    </source>
</evidence>
<dbReference type="InterPro" id="IPR027417">
    <property type="entry name" value="P-loop_NTPase"/>
</dbReference>
<dbReference type="InterPro" id="IPR050319">
    <property type="entry name" value="ABC_transp_ATP-bind"/>
</dbReference>
<evidence type="ECO:0000256" key="3">
    <source>
        <dbReference type="ARBA" id="ARBA00022741"/>
    </source>
</evidence>
<organism evidence="6 7">
    <name type="scientific">Lysinibacillus fusiformis</name>
    <dbReference type="NCBI Taxonomy" id="28031"/>
    <lineage>
        <taxon>Bacteria</taxon>
        <taxon>Bacillati</taxon>
        <taxon>Bacillota</taxon>
        <taxon>Bacilli</taxon>
        <taxon>Bacillales</taxon>
        <taxon>Bacillaceae</taxon>
        <taxon>Lysinibacillus</taxon>
    </lineage>
</organism>
<dbReference type="Pfam" id="PF08352">
    <property type="entry name" value="oligo_HPY"/>
    <property type="match status" value="1"/>
</dbReference>
<accession>A0A1E4R2I9</accession>
<dbReference type="Pfam" id="PF00005">
    <property type="entry name" value="ABC_tran"/>
    <property type="match status" value="1"/>
</dbReference>
<name>A0A1E4R2I9_9BACI</name>
<comment type="caution">
    <text evidence="6">The sequence shown here is derived from an EMBL/GenBank/DDBJ whole genome shotgun (WGS) entry which is preliminary data.</text>
</comment>
<dbReference type="PANTHER" id="PTHR43776">
    <property type="entry name" value="TRANSPORT ATP-BINDING PROTEIN"/>
    <property type="match status" value="1"/>
</dbReference>
<dbReference type="GO" id="GO:0016887">
    <property type="term" value="F:ATP hydrolysis activity"/>
    <property type="evidence" value="ECO:0007669"/>
    <property type="project" value="InterPro"/>
</dbReference>
<dbReference type="InterPro" id="IPR003439">
    <property type="entry name" value="ABC_transporter-like_ATP-bd"/>
</dbReference>
<sequence length="321" mass="35776">MPNSILKVEKLKKSFQIAGGLFQKRQQVNAVIDVSFEIEEGTTFSLVGESGCGKSTTGRLITRLIEPSSGSIVVDGKEVATAKQSELKHLRQTVQMIFQDPYASLNPRMKVKELVGEPLEIHTKLSKAEREKLVLEMLEVVGLNADHADRYAHEFSGGQRQRLGIARALITKPKIIIADEPVSALDVSIQSQILNLLKQLQQEYKISYLFISHDLSVVEHISHYIGVMYLGTIVEIGKKEEIFKDPKHPYTQALIASVPIADPMLRKKKKVLIGDIPNPKNPPSGCTFHTRCPFAADICKQAIPEMKKINEEQSVACHFVN</sequence>
<evidence type="ECO:0000256" key="4">
    <source>
        <dbReference type="ARBA" id="ARBA00022840"/>
    </source>
</evidence>
<dbReference type="Proteomes" id="UP000094784">
    <property type="component" value="Unassembled WGS sequence"/>
</dbReference>
<evidence type="ECO:0000256" key="1">
    <source>
        <dbReference type="ARBA" id="ARBA00005417"/>
    </source>
</evidence>
<dbReference type="RefSeq" id="WP_069479930.1">
    <property type="nucleotide sequence ID" value="NZ_KV766182.1"/>
</dbReference>
<reference evidence="6 7" key="1">
    <citation type="submission" date="2016-09" db="EMBL/GenBank/DDBJ databases">
        <title>Draft genome sequence of the soil isolate, Lysinibacillus fusiformis M5, a potential hypoxanthine producer.</title>
        <authorList>
            <person name="Gallegos-Monterrosa R."/>
            <person name="Maroti G."/>
            <person name="Balint B."/>
            <person name="Kovacs A.T."/>
        </authorList>
    </citation>
    <scope>NUCLEOTIDE SEQUENCE [LARGE SCALE GENOMIC DNA]</scope>
    <source>
        <strain evidence="6 7">M5</strain>
    </source>
</reference>
<gene>
    <name evidence="6" type="ORF">BG258_01595</name>
</gene>
<dbReference type="InterPro" id="IPR013563">
    <property type="entry name" value="Oligopep_ABC_C"/>
</dbReference>
<dbReference type="Gene3D" id="3.40.50.300">
    <property type="entry name" value="P-loop containing nucleotide triphosphate hydrolases"/>
    <property type="match status" value="1"/>
</dbReference>
<dbReference type="PROSITE" id="PS50893">
    <property type="entry name" value="ABC_TRANSPORTER_2"/>
    <property type="match status" value="1"/>
</dbReference>
<dbReference type="InterPro" id="IPR017871">
    <property type="entry name" value="ABC_transporter-like_CS"/>
</dbReference>
<keyword evidence="3" id="KW-0547">Nucleotide-binding</keyword>
<dbReference type="SMART" id="SM00382">
    <property type="entry name" value="AAA"/>
    <property type="match status" value="1"/>
</dbReference>
<dbReference type="GO" id="GO:0005524">
    <property type="term" value="F:ATP binding"/>
    <property type="evidence" value="ECO:0007669"/>
    <property type="project" value="UniProtKB-KW"/>
</dbReference>
<protein>
    <submittedName>
        <fullName evidence="6">Dipeptide/oligopeptide/nickel ABC transporter ATP-binding protein</fullName>
    </submittedName>
</protein>
<dbReference type="InterPro" id="IPR003593">
    <property type="entry name" value="AAA+_ATPase"/>
</dbReference>
<dbReference type="EMBL" id="MECQ01000001">
    <property type="protein sequence ID" value="ODV54667.1"/>
    <property type="molecule type" value="Genomic_DNA"/>
</dbReference>
<dbReference type="FunFam" id="3.40.50.300:FF:000016">
    <property type="entry name" value="Oligopeptide ABC transporter ATP-binding component"/>
    <property type="match status" value="1"/>
</dbReference>
<dbReference type="SUPFAM" id="SSF52540">
    <property type="entry name" value="P-loop containing nucleoside triphosphate hydrolases"/>
    <property type="match status" value="1"/>
</dbReference>
<dbReference type="NCBIfam" id="NF008453">
    <property type="entry name" value="PRK11308.1"/>
    <property type="match status" value="1"/>
</dbReference>
<evidence type="ECO:0000259" key="5">
    <source>
        <dbReference type="PROSITE" id="PS50893"/>
    </source>
</evidence>
<evidence type="ECO:0000313" key="6">
    <source>
        <dbReference type="EMBL" id="ODV54667.1"/>
    </source>
</evidence>
<keyword evidence="2" id="KW-0813">Transport</keyword>
<dbReference type="NCBIfam" id="TIGR01727">
    <property type="entry name" value="oligo_HPY"/>
    <property type="match status" value="1"/>
</dbReference>
<dbReference type="OrthoDB" id="9802264at2"/>
<dbReference type="GO" id="GO:0055085">
    <property type="term" value="P:transmembrane transport"/>
    <property type="evidence" value="ECO:0007669"/>
    <property type="project" value="UniProtKB-ARBA"/>
</dbReference>
<comment type="similarity">
    <text evidence="1">Belongs to the ABC transporter superfamily.</text>
</comment>
<dbReference type="PROSITE" id="PS00211">
    <property type="entry name" value="ABC_TRANSPORTER_1"/>
    <property type="match status" value="1"/>
</dbReference>
<dbReference type="AlphaFoldDB" id="A0A1E4R2I9"/>
<dbReference type="GO" id="GO:0015833">
    <property type="term" value="P:peptide transport"/>
    <property type="evidence" value="ECO:0007669"/>
    <property type="project" value="InterPro"/>
</dbReference>
<proteinExistence type="inferred from homology"/>
<keyword evidence="4 6" id="KW-0067">ATP-binding</keyword>
<dbReference type="CDD" id="cd03257">
    <property type="entry name" value="ABC_NikE_OppD_transporters"/>
    <property type="match status" value="1"/>
</dbReference>